<keyword evidence="1 2" id="KW-0694">RNA-binding</keyword>
<evidence type="ECO:0000313" key="4">
    <source>
        <dbReference type="EMBL" id="KKD43846.1"/>
    </source>
</evidence>
<evidence type="ECO:0000256" key="2">
    <source>
        <dbReference type="PROSITE-ProRule" id="PRU00626"/>
    </source>
</evidence>
<dbReference type="InterPro" id="IPR035920">
    <property type="entry name" value="YhbY-like_sf"/>
</dbReference>
<dbReference type="PROSITE" id="PS51295">
    <property type="entry name" value="CRM"/>
    <property type="match status" value="1"/>
</dbReference>
<evidence type="ECO:0000313" key="5">
    <source>
        <dbReference type="EMBL" id="MBC1484829.1"/>
    </source>
</evidence>
<organism evidence="5 7">
    <name type="scientific">Listeria seeligeri</name>
    <dbReference type="NCBI Taxonomy" id="1640"/>
    <lineage>
        <taxon>Bacteria</taxon>
        <taxon>Bacillati</taxon>
        <taxon>Bacillota</taxon>
        <taxon>Bacilli</taxon>
        <taxon>Bacillales</taxon>
        <taxon>Listeriaceae</taxon>
        <taxon>Listeria</taxon>
    </lineage>
</organism>
<dbReference type="PANTHER" id="PTHR40065:SF3">
    <property type="entry name" value="RNA-BINDING PROTEIN YHBY"/>
    <property type="match status" value="1"/>
</dbReference>
<protein>
    <submittedName>
        <fullName evidence="4 5">RNA-binding protein</fullName>
    </submittedName>
</protein>
<keyword evidence="6" id="KW-1185">Reference proteome</keyword>
<dbReference type="AlphaFoldDB" id="A0A7X0WZR2"/>
<dbReference type="InterPro" id="IPR001890">
    <property type="entry name" value="RNA-binding_CRM"/>
</dbReference>
<dbReference type="NCBIfam" id="TIGR00253">
    <property type="entry name" value="RNA_bind_YhbY"/>
    <property type="match status" value="1"/>
</dbReference>
<dbReference type="EMBL" id="JYOM01000018">
    <property type="protein sequence ID" value="KKD43846.1"/>
    <property type="molecule type" value="Genomic_DNA"/>
</dbReference>
<dbReference type="InterPro" id="IPR051925">
    <property type="entry name" value="RNA-binding_domain"/>
</dbReference>
<dbReference type="InterPro" id="IPR017924">
    <property type="entry name" value="RNA-binding_YhbY"/>
</dbReference>
<evidence type="ECO:0000313" key="6">
    <source>
        <dbReference type="Proteomes" id="UP000033536"/>
    </source>
</evidence>
<evidence type="ECO:0000259" key="3">
    <source>
        <dbReference type="PROSITE" id="PS51295"/>
    </source>
</evidence>
<comment type="caution">
    <text evidence="5">The sequence shown here is derived from an EMBL/GenBank/DDBJ whole genome shotgun (WGS) entry which is preliminary data.</text>
</comment>
<proteinExistence type="predicted"/>
<dbReference type="SMART" id="SM01103">
    <property type="entry name" value="CRS1_YhbY"/>
    <property type="match status" value="1"/>
</dbReference>
<feature type="domain" description="CRM" evidence="3">
    <location>
        <begin position="1"/>
        <end position="96"/>
    </location>
</feature>
<name>A0A7X0WZR2_LISSE</name>
<evidence type="ECO:0000256" key="1">
    <source>
        <dbReference type="ARBA" id="ARBA00022884"/>
    </source>
</evidence>
<dbReference type="GO" id="GO:0003723">
    <property type="term" value="F:RNA binding"/>
    <property type="evidence" value="ECO:0007669"/>
    <property type="project" value="UniProtKB-UniRule"/>
</dbReference>
<gene>
    <name evidence="5" type="primary">yhbY</name>
    <name evidence="5" type="ORF">HB897_01130</name>
    <name evidence="4" type="ORF">UQ68_14485</name>
</gene>
<dbReference type="PANTHER" id="PTHR40065">
    <property type="entry name" value="RNA-BINDING PROTEIN YHBY"/>
    <property type="match status" value="1"/>
</dbReference>
<dbReference type="EMBL" id="JAARRG010000001">
    <property type="protein sequence ID" value="MBC1484829.1"/>
    <property type="molecule type" value="Genomic_DNA"/>
</dbReference>
<dbReference type="SUPFAM" id="SSF75471">
    <property type="entry name" value="YhbY-like"/>
    <property type="match status" value="1"/>
</dbReference>
<accession>A0A7X0WZR2</accession>
<reference evidence="4 6" key="1">
    <citation type="submission" date="2015-02" db="EMBL/GenBank/DDBJ databases">
        <title>Sequencing of Listeria spp. dairy environmental strains.</title>
        <authorList>
            <person name="Muhterem-Uyar M."/>
            <person name="Wagner M."/>
            <person name="Schmitz-Esser S."/>
            <person name="Stessl B."/>
        </authorList>
    </citation>
    <scope>NUCLEOTIDE SEQUENCE [LARGE SCALE GENOMIC DNA]</scope>
    <source>
        <strain evidence="4 6">7KSM</strain>
    </source>
</reference>
<sequence length="96" mass="10799">MLTATQKRFLRKEAHSIQPIFQVGKGSVSPNLIIQVKEALEARELIKISILQNCEEDKQTVAEKISSRTGADIVQVIGRTIILYKQSVNKQQIKLP</sequence>
<dbReference type="Pfam" id="PF01985">
    <property type="entry name" value="CRS1_YhbY"/>
    <property type="match status" value="1"/>
</dbReference>
<dbReference type="Proteomes" id="UP000033536">
    <property type="component" value="Unassembled WGS sequence"/>
</dbReference>
<dbReference type="Proteomes" id="UP000523362">
    <property type="component" value="Unassembled WGS sequence"/>
</dbReference>
<dbReference type="Gene3D" id="3.30.110.60">
    <property type="entry name" value="YhbY-like"/>
    <property type="match status" value="1"/>
</dbReference>
<dbReference type="RefSeq" id="WP_046328088.1">
    <property type="nucleotide sequence ID" value="NZ_CP034772.1"/>
</dbReference>
<reference evidence="5 7" key="2">
    <citation type="submission" date="2020-03" db="EMBL/GenBank/DDBJ databases">
        <title>Soil Listeria distribution.</title>
        <authorList>
            <person name="Liao J."/>
            <person name="Wiedmann M."/>
        </authorList>
    </citation>
    <scope>NUCLEOTIDE SEQUENCE [LARGE SCALE GENOMIC DNA]</scope>
    <source>
        <strain evidence="5 7">FSL L7-1560</strain>
    </source>
</reference>
<evidence type="ECO:0000313" key="7">
    <source>
        <dbReference type="Proteomes" id="UP000523362"/>
    </source>
</evidence>